<dbReference type="Gene3D" id="1.20.1250.20">
    <property type="entry name" value="MFS general substrate transporter like domains"/>
    <property type="match status" value="1"/>
</dbReference>
<keyword evidence="3 6" id="KW-1133">Transmembrane helix</keyword>
<evidence type="ECO:0000313" key="7">
    <source>
        <dbReference type="EMBL" id="GFS32265.1"/>
    </source>
</evidence>
<comment type="caution">
    <text evidence="8">The sequence shown here is derived from an EMBL/GenBank/DDBJ whole genome shotgun (WGS) entry which is preliminary data.</text>
</comment>
<feature type="transmembrane region" description="Helical" evidence="6">
    <location>
        <begin position="36"/>
        <end position="56"/>
    </location>
</feature>
<dbReference type="Proteomes" id="UP000887013">
    <property type="component" value="Unassembled WGS sequence"/>
</dbReference>
<proteinExistence type="predicted"/>
<sequence length="88" mass="9496">TLLGITNGVANFAGFLAPAYIGIITENGQTINNWRIVFLTTSAVLIISGLVFNFFCTAELQPWGISEAADKRSKDDKSETAPIIDDMS</sequence>
<evidence type="ECO:0000256" key="1">
    <source>
        <dbReference type="ARBA" id="ARBA00004141"/>
    </source>
</evidence>
<accession>A0A8X6Q0Y1</accession>
<evidence type="ECO:0000256" key="3">
    <source>
        <dbReference type="ARBA" id="ARBA00022989"/>
    </source>
</evidence>
<dbReference type="AlphaFoldDB" id="A0A8X6Q0Y1"/>
<dbReference type="GO" id="GO:0022857">
    <property type="term" value="F:transmembrane transporter activity"/>
    <property type="evidence" value="ECO:0007669"/>
    <property type="project" value="TreeGrafter"/>
</dbReference>
<dbReference type="PANTHER" id="PTHR11662">
    <property type="entry name" value="SOLUTE CARRIER FAMILY 17"/>
    <property type="match status" value="1"/>
</dbReference>
<evidence type="ECO:0000256" key="5">
    <source>
        <dbReference type="SAM" id="MobiDB-lite"/>
    </source>
</evidence>
<evidence type="ECO:0000256" key="4">
    <source>
        <dbReference type="ARBA" id="ARBA00023136"/>
    </source>
</evidence>
<gene>
    <name evidence="8" type="ORF">NPIL_545921</name>
    <name evidence="7" type="ORF">NPIL_571761</name>
</gene>
<evidence type="ECO:0000313" key="9">
    <source>
        <dbReference type="Proteomes" id="UP000887013"/>
    </source>
</evidence>
<evidence type="ECO:0000256" key="2">
    <source>
        <dbReference type="ARBA" id="ARBA00022692"/>
    </source>
</evidence>
<dbReference type="InterPro" id="IPR050382">
    <property type="entry name" value="MFS_Na/Anion_cotransporter"/>
</dbReference>
<keyword evidence="4 6" id="KW-0472">Membrane</keyword>
<comment type="subcellular location">
    <subcellularLocation>
        <location evidence="1">Membrane</location>
        <topology evidence="1">Multi-pass membrane protein</topology>
    </subcellularLocation>
</comment>
<organism evidence="8 9">
    <name type="scientific">Nephila pilipes</name>
    <name type="common">Giant wood spider</name>
    <name type="synonym">Nephila maculata</name>
    <dbReference type="NCBI Taxonomy" id="299642"/>
    <lineage>
        <taxon>Eukaryota</taxon>
        <taxon>Metazoa</taxon>
        <taxon>Ecdysozoa</taxon>
        <taxon>Arthropoda</taxon>
        <taxon>Chelicerata</taxon>
        <taxon>Arachnida</taxon>
        <taxon>Araneae</taxon>
        <taxon>Araneomorphae</taxon>
        <taxon>Entelegynae</taxon>
        <taxon>Araneoidea</taxon>
        <taxon>Nephilidae</taxon>
        <taxon>Nephila</taxon>
    </lineage>
</organism>
<dbReference type="PANTHER" id="PTHR11662:SF399">
    <property type="entry name" value="FI19708P1-RELATED"/>
    <property type="match status" value="1"/>
</dbReference>
<keyword evidence="9" id="KW-1185">Reference proteome</keyword>
<dbReference type="EMBL" id="BMAW01026046">
    <property type="protein sequence ID" value="GFT95142.1"/>
    <property type="molecule type" value="Genomic_DNA"/>
</dbReference>
<feature type="non-terminal residue" evidence="8">
    <location>
        <position position="88"/>
    </location>
</feature>
<protein>
    <recommendedName>
        <fullName evidence="10">Inorganic phosphate cotransporter</fullName>
    </recommendedName>
</protein>
<evidence type="ECO:0000256" key="6">
    <source>
        <dbReference type="SAM" id="Phobius"/>
    </source>
</evidence>
<dbReference type="GO" id="GO:0016020">
    <property type="term" value="C:membrane"/>
    <property type="evidence" value="ECO:0007669"/>
    <property type="project" value="UniProtKB-SubCell"/>
</dbReference>
<dbReference type="EMBL" id="BMAW01042050">
    <property type="protein sequence ID" value="GFS32265.1"/>
    <property type="molecule type" value="Genomic_DNA"/>
</dbReference>
<keyword evidence="2 6" id="KW-0812">Transmembrane</keyword>
<dbReference type="OrthoDB" id="6430011at2759"/>
<evidence type="ECO:0008006" key="10">
    <source>
        <dbReference type="Google" id="ProtNLM"/>
    </source>
</evidence>
<dbReference type="SUPFAM" id="SSF103473">
    <property type="entry name" value="MFS general substrate transporter"/>
    <property type="match status" value="1"/>
</dbReference>
<feature type="region of interest" description="Disordered" evidence="5">
    <location>
        <begin position="68"/>
        <end position="88"/>
    </location>
</feature>
<dbReference type="GO" id="GO:0006820">
    <property type="term" value="P:monoatomic anion transport"/>
    <property type="evidence" value="ECO:0007669"/>
    <property type="project" value="TreeGrafter"/>
</dbReference>
<feature type="compositionally biased region" description="Basic and acidic residues" evidence="5">
    <location>
        <begin position="68"/>
        <end position="79"/>
    </location>
</feature>
<dbReference type="InterPro" id="IPR036259">
    <property type="entry name" value="MFS_trans_sf"/>
</dbReference>
<reference evidence="8" key="1">
    <citation type="submission" date="2020-08" db="EMBL/GenBank/DDBJ databases">
        <title>Multicomponent nature underlies the extraordinary mechanical properties of spider dragline silk.</title>
        <authorList>
            <person name="Kono N."/>
            <person name="Nakamura H."/>
            <person name="Mori M."/>
            <person name="Yoshida Y."/>
            <person name="Ohtoshi R."/>
            <person name="Malay A.D."/>
            <person name="Moran D.A.P."/>
            <person name="Tomita M."/>
            <person name="Numata K."/>
            <person name="Arakawa K."/>
        </authorList>
    </citation>
    <scope>NUCLEOTIDE SEQUENCE</scope>
</reference>
<evidence type="ECO:0000313" key="8">
    <source>
        <dbReference type="EMBL" id="GFT95142.1"/>
    </source>
</evidence>
<name>A0A8X6Q0Y1_NEPPI</name>